<feature type="chain" id="PRO_5045081826" evidence="1">
    <location>
        <begin position="25"/>
        <end position="129"/>
    </location>
</feature>
<protein>
    <submittedName>
        <fullName evidence="2">Uncharacterized protein</fullName>
    </submittedName>
</protein>
<dbReference type="RefSeq" id="WP_189643752.1">
    <property type="nucleotide sequence ID" value="NZ_BNAL01000032.1"/>
</dbReference>
<proteinExistence type="predicted"/>
<evidence type="ECO:0000313" key="3">
    <source>
        <dbReference type="Proteomes" id="UP000632154"/>
    </source>
</evidence>
<keyword evidence="3" id="KW-1185">Reference proteome</keyword>
<name>A0ABQ3K9D3_9DEIO</name>
<keyword evidence="1" id="KW-0732">Signal</keyword>
<gene>
    <name evidence="2" type="ORF">GCM10017783_21540</name>
</gene>
<organism evidence="2 3">
    <name type="scientific">Deinococcus piscis</name>
    <dbReference type="NCBI Taxonomy" id="394230"/>
    <lineage>
        <taxon>Bacteria</taxon>
        <taxon>Thermotogati</taxon>
        <taxon>Deinococcota</taxon>
        <taxon>Deinococci</taxon>
        <taxon>Deinococcales</taxon>
        <taxon>Deinococcaceae</taxon>
        <taxon>Deinococcus</taxon>
    </lineage>
</organism>
<evidence type="ECO:0000313" key="2">
    <source>
        <dbReference type="EMBL" id="GHG08665.1"/>
    </source>
</evidence>
<comment type="caution">
    <text evidence="2">The sequence shown here is derived from an EMBL/GenBank/DDBJ whole genome shotgun (WGS) entry which is preliminary data.</text>
</comment>
<dbReference type="Proteomes" id="UP000632154">
    <property type="component" value="Unassembled WGS sequence"/>
</dbReference>
<sequence>MKNNRLKNFLGPAFLIISLSTAQAVDMKNMEILKDFGEVKNGTCQGQAVPIGYRVLHYDFVESSATLKDAVSKMDLSYMSMLGMEYISKKTLNNYTVLTYKSSGYKNRYYTFSIKNIKTGTLICSVVYQ</sequence>
<evidence type="ECO:0000256" key="1">
    <source>
        <dbReference type="SAM" id="SignalP"/>
    </source>
</evidence>
<feature type="signal peptide" evidence="1">
    <location>
        <begin position="1"/>
        <end position="24"/>
    </location>
</feature>
<dbReference type="EMBL" id="BNAL01000032">
    <property type="protein sequence ID" value="GHG08665.1"/>
    <property type="molecule type" value="Genomic_DNA"/>
</dbReference>
<reference evidence="3" key="1">
    <citation type="journal article" date="2019" name="Int. J. Syst. Evol. Microbiol.">
        <title>The Global Catalogue of Microorganisms (GCM) 10K type strain sequencing project: providing services to taxonomists for standard genome sequencing and annotation.</title>
        <authorList>
            <consortium name="The Broad Institute Genomics Platform"/>
            <consortium name="The Broad Institute Genome Sequencing Center for Infectious Disease"/>
            <person name="Wu L."/>
            <person name="Ma J."/>
        </authorList>
    </citation>
    <scope>NUCLEOTIDE SEQUENCE [LARGE SCALE GENOMIC DNA]</scope>
    <source>
        <strain evidence="3">CGMCC 1.18439</strain>
    </source>
</reference>
<accession>A0ABQ3K9D3</accession>